<proteinExistence type="predicted"/>
<evidence type="ECO:0000313" key="2">
    <source>
        <dbReference type="Proteomes" id="UP001056120"/>
    </source>
</evidence>
<evidence type="ECO:0000313" key="1">
    <source>
        <dbReference type="EMBL" id="KAI3821816.1"/>
    </source>
</evidence>
<dbReference type="EMBL" id="CM042020">
    <property type="protein sequence ID" value="KAI3821816.1"/>
    <property type="molecule type" value="Genomic_DNA"/>
</dbReference>
<sequence length="100" mass="11388">MHVCHKDVDSVRYSCPLSVRAVVVTCWWIELANCSWKHEFSKKWIMRRQKPQESRLRQLKKFGSLQTHQAAAGMGGGAAMNPGNIPMQRGVAAQPRQQQQ</sequence>
<reference evidence="1 2" key="2">
    <citation type="journal article" date="2022" name="Mol. Ecol. Resour.">
        <title>The genomes of chicory, endive, great burdock and yacon provide insights into Asteraceae paleo-polyploidization history and plant inulin production.</title>
        <authorList>
            <person name="Fan W."/>
            <person name="Wang S."/>
            <person name="Wang H."/>
            <person name="Wang A."/>
            <person name="Jiang F."/>
            <person name="Liu H."/>
            <person name="Zhao H."/>
            <person name="Xu D."/>
            <person name="Zhang Y."/>
        </authorList>
    </citation>
    <scope>NUCLEOTIDE SEQUENCE [LARGE SCALE GENOMIC DNA]</scope>
    <source>
        <strain evidence="2">cv. Yunnan</strain>
        <tissue evidence="1">Leaves</tissue>
    </source>
</reference>
<reference evidence="2" key="1">
    <citation type="journal article" date="2022" name="Mol. Ecol. Resour.">
        <title>The genomes of chicory, endive, great burdock and yacon provide insights into Asteraceae palaeo-polyploidization history and plant inulin production.</title>
        <authorList>
            <person name="Fan W."/>
            <person name="Wang S."/>
            <person name="Wang H."/>
            <person name="Wang A."/>
            <person name="Jiang F."/>
            <person name="Liu H."/>
            <person name="Zhao H."/>
            <person name="Xu D."/>
            <person name="Zhang Y."/>
        </authorList>
    </citation>
    <scope>NUCLEOTIDE SEQUENCE [LARGE SCALE GENOMIC DNA]</scope>
    <source>
        <strain evidence="2">cv. Yunnan</strain>
    </source>
</reference>
<name>A0ACB9JPH3_9ASTR</name>
<organism evidence="1 2">
    <name type="scientific">Smallanthus sonchifolius</name>
    <dbReference type="NCBI Taxonomy" id="185202"/>
    <lineage>
        <taxon>Eukaryota</taxon>
        <taxon>Viridiplantae</taxon>
        <taxon>Streptophyta</taxon>
        <taxon>Embryophyta</taxon>
        <taxon>Tracheophyta</taxon>
        <taxon>Spermatophyta</taxon>
        <taxon>Magnoliopsida</taxon>
        <taxon>eudicotyledons</taxon>
        <taxon>Gunneridae</taxon>
        <taxon>Pentapetalae</taxon>
        <taxon>asterids</taxon>
        <taxon>campanulids</taxon>
        <taxon>Asterales</taxon>
        <taxon>Asteraceae</taxon>
        <taxon>Asteroideae</taxon>
        <taxon>Heliantheae alliance</taxon>
        <taxon>Millerieae</taxon>
        <taxon>Smallanthus</taxon>
    </lineage>
</organism>
<gene>
    <name evidence="1" type="ORF">L1987_09389</name>
</gene>
<protein>
    <submittedName>
        <fullName evidence="1">Uncharacterized protein</fullName>
    </submittedName>
</protein>
<accession>A0ACB9JPH3</accession>
<dbReference type="Proteomes" id="UP001056120">
    <property type="component" value="Linkage Group LG03"/>
</dbReference>
<keyword evidence="2" id="KW-1185">Reference proteome</keyword>
<comment type="caution">
    <text evidence="1">The sequence shown here is derived from an EMBL/GenBank/DDBJ whole genome shotgun (WGS) entry which is preliminary data.</text>
</comment>